<dbReference type="GO" id="GO:0004392">
    <property type="term" value="F:heme oxygenase (decyclizing) activity"/>
    <property type="evidence" value="ECO:0007669"/>
    <property type="project" value="InterPro"/>
</dbReference>
<dbReference type="Pfam" id="PF01126">
    <property type="entry name" value="Heme_oxygenase"/>
    <property type="match status" value="1"/>
</dbReference>
<dbReference type="HOGENOM" id="CLU_085041_1_0_6"/>
<dbReference type="Gene3D" id="1.20.910.10">
    <property type="entry name" value="Heme oxygenase-like"/>
    <property type="match status" value="1"/>
</dbReference>
<protein>
    <submittedName>
        <fullName evidence="1">Heme oxygenase</fullName>
    </submittedName>
</protein>
<dbReference type="RefSeq" id="WP_003085321.1">
    <property type="nucleotide sequence ID" value="NC_008463.1"/>
</dbReference>
<organism evidence="1 2">
    <name type="scientific">Pseudomonas aeruginosa (strain UCBPP-PA14)</name>
    <dbReference type="NCBI Taxonomy" id="208963"/>
    <lineage>
        <taxon>Bacteria</taxon>
        <taxon>Pseudomonadati</taxon>
        <taxon>Pseudomonadota</taxon>
        <taxon>Gammaproteobacteria</taxon>
        <taxon>Pseudomonadales</taxon>
        <taxon>Pseudomonadaceae</taxon>
        <taxon>Pseudomonas</taxon>
    </lineage>
</organism>
<sequence>MDTLAPESTRQNLRSQRLNLLTNEPHQRLESLVKSKEPFASRDNFARFVAAQYLFQHDLEPLYRNEALARLFPGLASRARDDAARADLADLGHPVPEGDQSVREADLSLAEALGWLFVSEGSKLGAAFLFKKAAALELDENFGARHLAEPEGGRAQGWKSFVAILDGIELNEEEERLAAKGASDAFNRFGDLLERTFA</sequence>
<name>A0A0H2Z6D9_PSEAB</name>
<dbReference type="KEGG" id="pau:PA14_55580"/>
<proteinExistence type="predicted"/>
<dbReference type="InterPro" id="IPR016053">
    <property type="entry name" value="Haem_Oase-like"/>
</dbReference>
<dbReference type="Proteomes" id="UP000000653">
    <property type="component" value="Chromosome"/>
</dbReference>
<dbReference type="BioCyc" id="PAER208963:G1G74-4683-MONOMER"/>
<dbReference type="CDD" id="cd00232">
    <property type="entry name" value="HemeO-like"/>
    <property type="match status" value="1"/>
</dbReference>
<dbReference type="FunFam" id="1.20.910.10:FF:000012">
    <property type="entry name" value="Heme oxygenase"/>
    <property type="match status" value="1"/>
</dbReference>
<gene>
    <name evidence="1" type="primary">nemO</name>
    <name evidence="1" type="ordered locus">PA14_55580</name>
</gene>
<dbReference type="EMBL" id="CP000438">
    <property type="protein sequence ID" value="ABJ09815.1"/>
    <property type="molecule type" value="Genomic_DNA"/>
</dbReference>
<dbReference type="GO" id="GO:0006788">
    <property type="term" value="P:heme oxidation"/>
    <property type="evidence" value="ECO:0007669"/>
    <property type="project" value="InterPro"/>
</dbReference>
<accession>A0A0H2Z6D9</accession>
<dbReference type="AlphaFoldDB" id="A0A0H2Z6D9"/>
<evidence type="ECO:0000313" key="2">
    <source>
        <dbReference type="Proteomes" id="UP000000653"/>
    </source>
</evidence>
<dbReference type="SUPFAM" id="SSF48613">
    <property type="entry name" value="Heme oxygenase-like"/>
    <property type="match status" value="1"/>
</dbReference>
<dbReference type="InterPro" id="IPR016084">
    <property type="entry name" value="Haem_Oase-like_multi-hlx"/>
</dbReference>
<evidence type="ECO:0000313" key="1">
    <source>
        <dbReference type="EMBL" id="ABJ09815.1"/>
    </source>
</evidence>
<reference evidence="1 2" key="1">
    <citation type="journal article" date="2006" name="Genome Biol.">
        <title>Genomic analysis reveals that Pseudomonas aeruginosa virulence is combinatorial.</title>
        <authorList>
            <person name="Lee D.G."/>
            <person name="Urbach J.M."/>
            <person name="Wu G."/>
            <person name="Liberati N.T."/>
            <person name="Feinbaum R.L."/>
            <person name="Miyata S."/>
            <person name="Diggins L.T."/>
            <person name="He J."/>
            <person name="Saucier M."/>
            <person name="Deziel E."/>
            <person name="Friedman L."/>
            <person name="Li L."/>
            <person name="Grills G."/>
            <person name="Montgomery K."/>
            <person name="Kucherlapati R."/>
            <person name="Rahme L.G."/>
            <person name="Ausubel F.M."/>
        </authorList>
    </citation>
    <scope>NUCLEOTIDE SEQUENCE [LARGE SCALE GENOMIC DNA]</scope>
    <source>
        <strain evidence="1 2">UCBPP-PA14</strain>
    </source>
</reference>
<dbReference type="SMR" id="A0A0H2Z6D9"/>